<dbReference type="Proteomes" id="UP000550401">
    <property type="component" value="Unassembled WGS sequence"/>
</dbReference>
<dbReference type="Gene3D" id="3.30.200.20">
    <property type="entry name" value="Phosphorylase Kinase, domain 1"/>
    <property type="match status" value="1"/>
</dbReference>
<feature type="transmembrane region" description="Helical" evidence="6">
    <location>
        <begin position="380"/>
        <end position="400"/>
    </location>
</feature>
<proteinExistence type="predicted"/>
<dbReference type="CDD" id="cd14014">
    <property type="entry name" value="STKc_PknB_like"/>
    <property type="match status" value="1"/>
</dbReference>
<evidence type="ECO:0000256" key="3">
    <source>
        <dbReference type="ARBA" id="ARBA00022777"/>
    </source>
</evidence>
<evidence type="ECO:0000313" key="9">
    <source>
        <dbReference type="Proteomes" id="UP000550401"/>
    </source>
</evidence>
<protein>
    <submittedName>
        <fullName evidence="8">Serine/threonine-protein kinase</fullName>
        <ecNumber evidence="8">2.7.11.1</ecNumber>
    </submittedName>
</protein>
<evidence type="ECO:0000256" key="4">
    <source>
        <dbReference type="ARBA" id="ARBA00022840"/>
    </source>
</evidence>
<dbReference type="InterPro" id="IPR000719">
    <property type="entry name" value="Prot_kinase_dom"/>
</dbReference>
<sequence>MDADNDRIERLRRALVLARAGLERAPAERAAWLAHETAGDDALRDEAWALLQLDGAPQHAFERIGEGADEPVDPLLGSTVGPFRVDRRIGSGGMGTVYRATPVAGVTRQPVALKVVKRGMDSEDVLARFMRERQILAGLAHPNIARLLDGGLTGDGRPWFALELVDGDPLTAWCDARRLGLARRVELFLGACEAVAYAHRNLVVHRDLKPPNVLVTAGGEVKLLDFGIAKLLDGATDATRATRLAMTPEYAAPEQFSDGPITTQTDVYQLGLLLHELLAGLRAQRSGEGGNTARFDADDDGLLAERAAARGTTAAALQRSLRGDIARIVRRAMHHDVARRYASVAALADDLRRWLRNEPVSATDDTLAYRARMFLRRHRAAAGAAAAVVLALGVGLGLALREARELRRAERSTENALGLLEDVFLGADPWRSKGGDTRATDLLAHARKRIAADSAHDPAIAARLLGEIGAVYVSLGDRASAEGTLREAVRAGELAGAAAALQTDAARARLAHYRLVVDGDRGALADLDAAIAGLRASGDAGRLPLAQALEFKVDDAFNTGDYASIPPLSNEAVQLYKAASGDASIETSGALGNQASLLRAIGRPADALAPAAEGWRIVGKLGDAAPPGAYLYAEQQYAGALAANGRGAEAEPLLRDALSRARAEMSTDRDLVDGIAWELASTQATIGRFDDAASGLRELLTRIDMKSANIAAVHNMLGSAEFARGRAQAAREAYADATKLLCGEDPTTPPCVVVRLNLAEALVAVGAAEAAPALRALDVDIGSADGRPRRRWQLLEARRLAAAEQLDAARAQLAPLLDAARAAPTPALDDANVLAEIAGIEARAGERDAALADYRAAERRLAAIWVGEPPQLATIRARIAQLGGTTDAAAAVVSGP</sequence>
<dbReference type="GO" id="GO:0005524">
    <property type="term" value="F:ATP binding"/>
    <property type="evidence" value="ECO:0007669"/>
    <property type="project" value="UniProtKB-UniRule"/>
</dbReference>
<evidence type="ECO:0000313" key="8">
    <source>
        <dbReference type="EMBL" id="MBA8889074.1"/>
    </source>
</evidence>
<evidence type="ECO:0000256" key="5">
    <source>
        <dbReference type="PROSITE-ProRule" id="PRU10141"/>
    </source>
</evidence>
<keyword evidence="4 5" id="KW-0067">ATP-binding</keyword>
<dbReference type="InterPro" id="IPR011990">
    <property type="entry name" value="TPR-like_helical_dom_sf"/>
</dbReference>
<dbReference type="RefSeq" id="WP_182532111.1">
    <property type="nucleotide sequence ID" value="NZ_JACGXL010000005.1"/>
</dbReference>
<name>A0A839FAD2_9GAMM</name>
<dbReference type="PANTHER" id="PTHR43289">
    <property type="entry name" value="MITOGEN-ACTIVATED PROTEIN KINASE KINASE KINASE 20-RELATED"/>
    <property type="match status" value="1"/>
</dbReference>
<keyword evidence="6" id="KW-1133">Transmembrane helix</keyword>
<evidence type="ECO:0000256" key="2">
    <source>
        <dbReference type="ARBA" id="ARBA00022741"/>
    </source>
</evidence>
<dbReference type="InterPro" id="IPR017441">
    <property type="entry name" value="Protein_kinase_ATP_BS"/>
</dbReference>
<dbReference type="AlphaFoldDB" id="A0A839FAD2"/>
<dbReference type="PROSITE" id="PS00108">
    <property type="entry name" value="PROTEIN_KINASE_ST"/>
    <property type="match status" value="1"/>
</dbReference>
<keyword evidence="6" id="KW-0812">Transmembrane</keyword>
<dbReference type="InterPro" id="IPR011009">
    <property type="entry name" value="Kinase-like_dom_sf"/>
</dbReference>
<dbReference type="EC" id="2.7.11.1" evidence="8"/>
<dbReference type="Gene3D" id="1.25.40.10">
    <property type="entry name" value="Tetratricopeptide repeat domain"/>
    <property type="match status" value="2"/>
</dbReference>
<keyword evidence="2 5" id="KW-0547">Nucleotide-binding</keyword>
<feature type="domain" description="Protein kinase" evidence="7">
    <location>
        <begin position="83"/>
        <end position="355"/>
    </location>
</feature>
<dbReference type="SUPFAM" id="SSF56112">
    <property type="entry name" value="Protein kinase-like (PK-like)"/>
    <property type="match status" value="1"/>
</dbReference>
<evidence type="ECO:0000256" key="1">
    <source>
        <dbReference type="ARBA" id="ARBA00022679"/>
    </source>
</evidence>
<organism evidence="8 9">
    <name type="scientific">Dokdonella fugitiva</name>
    <dbReference type="NCBI Taxonomy" id="328517"/>
    <lineage>
        <taxon>Bacteria</taxon>
        <taxon>Pseudomonadati</taxon>
        <taxon>Pseudomonadota</taxon>
        <taxon>Gammaproteobacteria</taxon>
        <taxon>Lysobacterales</taxon>
        <taxon>Rhodanobacteraceae</taxon>
        <taxon>Dokdonella</taxon>
    </lineage>
</organism>
<dbReference type="GO" id="GO:0004674">
    <property type="term" value="F:protein serine/threonine kinase activity"/>
    <property type="evidence" value="ECO:0007669"/>
    <property type="project" value="UniProtKB-EC"/>
</dbReference>
<dbReference type="EMBL" id="JACGXL010000005">
    <property type="protein sequence ID" value="MBA8889074.1"/>
    <property type="molecule type" value="Genomic_DNA"/>
</dbReference>
<feature type="binding site" evidence="5">
    <location>
        <position position="114"/>
    </location>
    <ligand>
        <name>ATP</name>
        <dbReference type="ChEBI" id="CHEBI:30616"/>
    </ligand>
</feature>
<keyword evidence="1 8" id="KW-0808">Transferase</keyword>
<keyword evidence="6" id="KW-0472">Membrane</keyword>
<dbReference type="InterPro" id="IPR008271">
    <property type="entry name" value="Ser/Thr_kinase_AS"/>
</dbReference>
<evidence type="ECO:0000259" key="7">
    <source>
        <dbReference type="PROSITE" id="PS50011"/>
    </source>
</evidence>
<keyword evidence="3 8" id="KW-0418">Kinase</keyword>
<dbReference type="PROSITE" id="PS00107">
    <property type="entry name" value="PROTEIN_KINASE_ATP"/>
    <property type="match status" value="1"/>
</dbReference>
<dbReference type="Pfam" id="PF00069">
    <property type="entry name" value="Pkinase"/>
    <property type="match status" value="1"/>
</dbReference>
<keyword evidence="9" id="KW-1185">Reference proteome</keyword>
<gene>
    <name evidence="8" type="ORF">FHW12_003310</name>
</gene>
<dbReference type="Gene3D" id="1.10.510.10">
    <property type="entry name" value="Transferase(Phosphotransferase) domain 1"/>
    <property type="match status" value="1"/>
</dbReference>
<dbReference type="PROSITE" id="PS50011">
    <property type="entry name" value="PROTEIN_KINASE_DOM"/>
    <property type="match status" value="1"/>
</dbReference>
<evidence type="ECO:0000256" key="6">
    <source>
        <dbReference type="SAM" id="Phobius"/>
    </source>
</evidence>
<comment type="caution">
    <text evidence="8">The sequence shown here is derived from an EMBL/GenBank/DDBJ whole genome shotgun (WGS) entry which is preliminary data.</text>
</comment>
<accession>A0A839FAD2</accession>
<dbReference type="SMART" id="SM00220">
    <property type="entry name" value="S_TKc"/>
    <property type="match status" value="1"/>
</dbReference>
<dbReference type="PANTHER" id="PTHR43289:SF34">
    <property type="entry name" value="SERINE_THREONINE-PROTEIN KINASE YBDM-RELATED"/>
    <property type="match status" value="1"/>
</dbReference>
<reference evidence="8 9" key="1">
    <citation type="submission" date="2020-07" db="EMBL/GenBank/DDBJ databases">
        <title>Genomic Encyclopedia of Type Strains, Phase IV (KMG-V): Genome sequencing to study the core and pangenomes of soil and plant-associated prokaryotes.</title>
        <authorList>
            <person name="Whitman W."/>
        </authorList>
    </citation>
    <scope>NUCLEOTIDE SEQUENCE [LARGE SCALE GENOMIC DNA]</scope>
    <source>
        <strain evidence="8 9">RH2WT43</strain>
    </source>
</reference>
<dbReference type="SUPFAM" id="SSF48452">
    <property type="entry name" value="TPR-like"/>
    <property type="match status" value="1"/>
</dbReference>